<dbReference type="InterPro" id="IPR010985">
    <property type="entry name" value="Ribbon_hlx_hlx"/>
</dbReference>
<organism evidence="2 3">
    <name type="scientific">Actinomadura fibrosa</name>
    <dbReference type="NCBI Taxonomy" id="111802"/>
    <lineage>
        <taxon>Bacteria</taxon>
        <taxon>Bacillati</taxon>
        <taxon>Actinomycetota</taxon>
        <taxon>Actinomycetes</taxon>
        <taxon>Streptosporangiales</taxon>
        <taxon>Thermomonosporaceae</taxon>
        <taxon>Actinomadura</taxon>
    </lineage>
</organism>
<dbReference type="CDD" id="cd21631">
    <property type="entry name" value="RHH_CopG_NikR-like"/>
    <property type="match status" value="1"/>
</dbReference>
<dbReference type="InterPro" id="IPR002145">
    <property type="entry name" value="CopG"/>
</dbReference>
<proteinExistence type="predicted"/>
<dbReference type="Gene3D" id="1.10.1220.10">
    <property type="entry name" value="Met repressor-like"/>
    <property type="match status" value="1"/>
</dbReference>
<sequence length="51" mass="5664">MGDGEVKQFNVYLPVELIRQVKHQAIETGMSLSALVAEALRAYLDDASEKE</sequence>
<gene>
    <name evidence="2" type="ORF">ACFQZM_24075</name>
</gene>
<reference evidence="3" key="1">
    <citation type="journal article" date="2019" name="Int. J. Syst. Evol. Microbiol.">
        <title>The Global Catalogue of Microorganisms (GCM) 10K type strain sequencing project: providing services to taxonomists for standard genome sequencing and annotation.</title>
        <authorList>
            <consortium name="The Broad Institute Genomics Platform"/>
            <consortium name="The Broad Institute Genome Sequencing Center for Infectious Disease"/>
            <person name="Wu L."/>
            <person name="Ma J."/>
        </authorList>
    </citation>
    <scope>NUCLEOTIDE SEQUENCE [LARGE SCALE GENOMIC DNA]</scope>
    <source>
        <strain evidence="3">JCM 9371</strain>
    </source>
</reference>
<evidence type="ECO:0000259" key="1">
    <source>
        <dbReference type="Pfam" id="PF01402"/>
    </source>
</evidence>
<dbReference type="RefSeq" id="WP_131756892.1">
    <property type="nucleotide sequence ID" value="NZ_CAACUY010000022.1"/>
</dbReference>
<comment type="caution">
    <text evidence="2">The sequence shown here is derived from an EMBL/GenBank/DDBJ whole genome shotgun (WGS) entry which is preliminary data.</text>
</comment>
<accession>A0ABW2XPC7</accession>
<evidence type="ECO:0000313" key="3">
    <source>
        <dbReference type="Proteomes" id="UP001597063"/>
    </source>
</evidence>
<dbReference type="EMBL" id="JBHTGP010000013">
    <property type="protein sequence ID" value="MFD0687595.1"/>
    <property type="molecule type" value="Genomic_DNA"/>
</dbReference>
<evidence type="ECO:0000313" key="2">
    <source>
        <dbReference type="EMBL" id="MFD0687595.1"/>
    </source>
</evidence>
<protein>
    <submittedName>
        <fullName evidence="2">CopG family transcriptional regulator</fullName>
    </submittedName>
</protein>
<dbReference type="Pfam" id="PF01402">
    <property type="entry name" value="RHH_1"/>
    <property type="match status" value="1"/>
</dbReference>
<dbReference type="InterPro" id="IPR013321">
    <property type="entry name" value="Arc_rbn_hlx_hlx"/>
</dbReference>
<dbReference type="SUPFAM" id="SSF47598">
    <property type="entry name" value="Ribbon-helix-helix"/>
    <property type="match status" value="1"/>
</dbReference>
<keyword evidence="3" id="KW-1185">Reference proteome</keyword>
<feature type="domain" description="Ribbon-helix-helix protein CopG" evidence="1">
    <location>
        <begin position="7"/>
        <end position="46"/>
    </location>
</feature>
<dbReference type="Proteomes" id="UP001597063">
    <property type="component" value="Unassembled WGS sequence"/>
</dbReference>
<name>A0ABW2XPC7_9ACTN</name>